<dbReference type="Proteomes" id="UP000256845">
    <property type="component" value="Unassembled WGS sequence"/>
</dbReference>
<organism evidence="3 4">
    <name type="scientific">Aestuariispira insulae</name>
    <dbReference type="NCBI Taxonomy" id="1461337"/>
    <lineage>
        <taxon>Bacteria</taxon>
        <taxon>Pseudomonadati</taxon>
        <taxon>Pseudomonadota</taxon>
        <taxon>Alphaproteobacteria</taxon>
        <taxon>Rhodospirillales</taxon>
        <taxon>Kiloniellaceae</taxon>
        <taxon>Aestuariispira</taxon>
    </lineage>
</organism>
<dbReference type="EMBL" id="QRDW01000001">
    <property type="protein sequence ID" value="RED54196.1"/>
    <property type="molecule type" value="Genomic_DNA"/>
</dbReference>
<reference evidence="3 4" key="1">
    <citation type="submission" date="2018-07" db="EMBL/GenBank/DDBJ databases">
        <title>Genomic Encyclopedia of Type Strains, Phase III (KMG-III): the genomes of soil and plant-associated and newly described type strains.</title>
        <authorList>
            <person name="Whitman W."/>
        </authorList>
    </citation>
    <scope>NUCLEOTIDE SEQUENCE [LARGE SCALE GENOMIC DNA]</scope>
    <source>
        <strain evidence="3 4">CECT 8488</strain>
    </source>
</reference>
<dbReference type="InterPro" id="IPR001638">
    <property type="entry name" value="Solute-binding_3/MltF_N"/>
</dbReference>
<keyword evidence="1" id="KW-0732">Signal</keyword>
<gene>
    <name evidence="3" type="ORF">DFP90_101999</name>
</gene>
<protein>
    <submittedName>
        <fullName evidence="3">Amino acid ABC transporter substrate-binding protein (PAAT family)</fullName>
    </submittedName>
</protein>
<comment type="caution">
    <text evidence="3">The sequence shown here is derived from an EMBL/GenBank/DDBJ whole genome shotgun (WGS) entry which is preliminary data.</text>
</comment>
<dbReference type="AlphaFoldDB" id="A0A3D9HZ66"/>
<keyword evidence="4" id="KW-1185">Reference proteome</keyword>
<evidence type="ECO:0000256" key="1">
    <source>
        <dbReference type="ARBA" id="ARBA00022729"/>
    </source>
</evidence>
<dbReference type="PANTHER" id="PTHR35936:SF20">
    <property type="entry name" value="ABC TRANSPORTER ARGININE-BINDING PROTEIN 2-RELATED"/>
    <property type="match status" value="1"/>
</dbReference>
<sequence>MKFPRLFDHFLRHASLFVAGMVMTIGLGWQQEAHAHCERTYLMAHSGDYVPYQYMSEDGVLIGLDVDILAGIMREMGCGYELKKLPPRRAQLMLREGEMDVMAAASITAERHQYAHFSLPYRDEKIVMFARVEDAPNYQTLDLKGAFAQNLTVAAGIGGWYGSEYGELKDTEAAKNSLVLNNSTRARIRQLITGRVQLVLADLYVGYYHAGELDARNRIIELPHALNADPVHFMLSRKTMSGSDVDSFNKALSRFMSSEQYTDLILEYRPRGLE</sequence>
<dbReference type="Gene3D" id="3.40.190.10">
    <property type="entry name" value="Periplasmic binding protein-like II"/>
    <property type="match status" value="2"/>
</dbReference>
<evidence type="ECO:0000313" key="4">
    <source>
        <dbReference type="Proteomes" id="UP000256845"/>
    </source>
</evidence>
<dbReference type="SUPFAM" id="SSF53850">
    <property type="entry name" value="Periplasmic binding protein-like II"/>
    <property type="match status" value="1"/>
</dbReference>
<feature type="domain" description="Solute-binding protein family 3/N-terminal" evidence="2">
    <location>
        <begin position="40"/>
        <end position="272"/>
    </location>
</feature>
<proteinExistence type="predicted"/>
<dbReference type="Pfam" id="PF00497">
    <property type="entry name" value="SBP_bac_3"/>
    <property type="match status" value="1"/>
</dbReference>
<evidence type="ECO:0000259" key="2">
    <source>
        <dbReference type="SMART" id="SM00062"/>
    </source>
</evidence>
<dbReference type="PANTHER" id="PTHR35936">
    <property type="entry name" value="MEMBRANE-BOUND LYTIC MUREIN TRANSGLYCOSYLASE F"/>
    <property type="match status" value="1"/>
</dbReference>
<evidence type="ECO:0000313" key="3">
    <source>
        <dbReference type="EMBL" id="RED54196.1"/>
    </source>
</evidence>
<dbReference type="SMART" id="SM00062">
    <property type="entry name" value="PBPb"/>
    <property type="match status" value="1"/>
</dbReference>
<name>A0A3D9HZ66_9PROT</name>
<accession>A0A3D9HZ66</accession>